<protein>
    <submittedName>
        <fullName evidence="1">Uncharacterized protein</fullName>
    </submittedName>
</protein>
<accession>A0ACC0V2K7</accession>
<proteinExistence type="predicted"/>
<gene>
    <name evidence="1" type="ORF">N3K66_004917</name>
</gene>
<dbReference type="EMBL" id="CM047943">
    <property type="protein sequence ID" value="KAI9900655.1"/>
    <property type="molecule type" value="Genomic_DNA"/>
</dbReference>
<comment type="caution">
    <text evidence="1">The sequence shown here is derived from an EMBL/GenBank/DDBJ whole genome shotgun (WGS) entry which is preliminary data.</text>
</comment>
<sequence length="445" mass="49131">MTSSVPFAVREHNLPAAHIREYARATSNLQDEGLRLHVRQYTPVDNPEPQKGDITIIGAHANGFPKELYEPLWEDLYHKLKATGTRIRTIYTLDAAWQGQSGILNADSLGNDPSWLDYTRDMQHMINILRPPRPLVGVGHSFGATALVNLAASHPRLLTALVLLDPTYTRYVAFPNSGAVFQPAGASIVRRDAWPDRAEAEKAFRRNPFYASWDERVFRRWMDFGIRDSDSDDSGGEAKGKGKSKGEGNGRVVLSTTKHQEVFTYLRPSWAAYDAAGQTLVDPSPVPDLDPTLQAEGAPTYPFYRPEGASTVSRLPGLRPPVLHVFGGRSMLSAPEFRRQKMELTGTGLGGSGGAARGRVAEVVGEPYGHLIPMEAPGFCADAAAGWIGERVAEWRAEEREYEAWARKSQEEKTTLSAEFIKYTGVKLRDGTTTQGRTDKPKSKI</sequence>
<evidence type="ECO:0000313" key="1">
    <source>
        <dbReference type="EMBL" id="KAI9900655.1"/>
    </source>
</evidence>
<dbReference type="Proteomes" id="UP001163324">
    <property type="component" value="Chromosome 4"/>
</dbReference>
<reference evidence="1" key="1">
    <citation type="submission" date="2022-10" db="EMBL/GenBank/DDBJ databases">
        <title>Complete Genome of Trichothecium roseum strain YXFP-22015, a Plant Pathogen Isolated from Citrus.</title>
        <authorList>
            <person name="Wang Y."/>
            <person name="Zhu L."/>
        </authorList>
    </citation>
    <scope>NUCLEOTIDE SEQUENCE</scope>
    <source>
        <strain evidence="1">YXFP-22015</strain>
    </source>
</reference>
<keyword evidence="2" id="KW-1185">Reference proteome</keyword>
<evidence type="ECO:0000313" key="2">
    <source>
        <dbReference type="Proteomes" id="UP001163324"/>
    </source>
</evidence>
<name>A0ACC0V2K7_9HYPO</name>
<organism evidence="1 2">
    <name type="scientific">Trichothecium roseum</name>
    <dbReference type="NCBI Taxonomy" id="47278"/>
    <lineage>
        <taxon>Eukaryota</taxon>
        <taxon>Fungi</taxon>
        <taxon>Dikarya</taxon>
        <taxon>Ascomycota</taxon>
        <taxon>Pezizomycotina</taxon>
        <taxon>Sordariomycetes</taxon>
        <taxon>Hypocreomycetidae</taxon>
        <taxon>Hypocreales</taxon>
        <taxon>Hypocreales incertae sedis</taxon>
        <taxon>Trichothecium</taxon>
    </lineage>
</organism>